<proteinExistence type="predicted"/>
<evidence type="ECO:0000313" key="2">
    <source>
        <dbReference type="Proteomes" id="UP000198211"/>
    </source>
</evidence>
<reference evidence="2" key="1">
    <citation type="submission" date="2017-03" db="EMBL/GenBank/DDBJ databases">
        <title>Phytopthora megakarya and P. palmivora, two closely related causual agents of cacao black pod achieved similar genome size and gene model numbers by different mechanisms.</title>
        <authorList>
            <person name="Ali S."/>
            <person name="Shao J."/>
            <person name="Larry D.J."/>
            <person name="Kronmiller B."/>
            <person name="Shen D."/>
            <person name="Strem M.D."/>
            <person name="Melnick R.L."/>
            <person name="Guiltinan M.J."/>
            <person name="Tyler B.M."/>
            <person name="Meinhardt L.W."/>
            <person name="Bailey B.A."/>
        </authorList>
    </citation>
    <scope>NUCLEOTIDE SEQUENCE [LARGE SCALE GENOMIC DNA]</scope>
    <source>
        <strain evidence="2">zdho120</strain>
    </source>
</reference>
<evidence type="ECO:0000313" key="1">
    <source>
        <dbReference type="EMBL" id="OWZ18797.1"/>
    </source>
</evidence>
<accession>A0A225WPA7</accession>
<sequence>MATPIIHVCPTATRSPQGTDALSTSNRHTINATTCPSQTVARQHRCQCLEDEHESLPTEAPPFRRAPSDPELRLYTSKAKLREATIRLHNIKRALQAVGLELPLVSSTGTMGSPPSTNPFRPSWPNSYGAHTFHYQYLSSSSQTSDDYRPNKNMIPDVLSTVCQGYKHLPCLLEIAKAGNPPTTINQACIPSICRDRYNVLVKNIRKEQNAWLCIVVEDDILRIWSEVHVSPFGVVGKGDGGPQTTCRVIHDLSFPVDISLNDFTNSDAICELNFEHCDAIATAITDQHQRHPTPTLRNKSVM</sequence>
<dbReference type="EMBL" id="NBNE01000535">
    <property type="protein sequence ID" value="OWZ18797.1"/>
    <property type="molecule type" value="Genomic_DNA"/>
</dbReference>
<keyword evidence="2" id="KW-1185">Reference proteome</keyword>
<dbReference type="AlphaFoldDB" id="A0A225WPA7"/>
<protein>
    <submittedName>
        <fullName evidence="1">Uncharacterized protein</fullName>
    </submittedName>
</protein>
<comment type="caution">
    <text evidence="1">The sequence shown here is derived from an EMBL/GenBank/DDBJ whole genome shotgun (WGS) entry which is preliminary data.</text>
</comment>
<name>A0A225WPA7_9STRA</name>
<gene>
    <name evidence="1" type="ORF">PHMEG_0007057</name>
</gene>
<dbReference type="Proteomes" id="UP000198211">
    <property type="component" value="Unassembled WGS sequence"/>
</dbReference>
<organism evidence="1 2">
    <name type="scientific">Phytophthora megakarya</name>
    <dbReference type="NCBI Taxonomy" id="4795"/>
    <lineage>
        <taxon>Eukaryota</taxon>
        <taxon>Sar</taxon>
        <taxon>Stramenopiles</taxon>
        <taxon>Oomycota</taxon>
        <taxon>Peronosporomycetes</taxon>
        <taxon>Peronosporales</taxon>
        <taxon>Peronosporaceae</taxon>
        <taxon>Phytophthora</taxon>
    </lineage>
</organism>